<dbReference type="Proteomes" id="UP000198728">
    <property type="component" value="Unassembled WGS sequence"/>
</dbReference>
<dbReference type="STRING" id="441112.SAMN04488094_10879"/>
<feature type="domain" description="Acyltransferase 3" evidence="2">
    <location>
        <begin position="13"/>
        <end position="338"/>
    </location>
</feature>
<dbReference type="InterPro" id="IPR050879">
    <property type="entry name" value="Acyltransferase_3"/>
</dbReference>
<feature type="transmembrane region" description="Helical" evidence="1">
    <location>
        <begin position="171"/>
        <end position="189"/>
    </location>
</feature>
<feature type="transmembrane region" description="Helical" evidence="1">
    <location>
        <begin position="319"/>
        <end position="341"/>
    </location>
</feature>
<keyword evidence="3" id="KW-0378">Hydrolase</keyword>
<keyword evidence="1" id="KW-0812">Transmembrane</keyword>
<dbReference type="OrthoDB" id="9796461at2"/>
<dbReference type="EMBL" id="FOLG01000008">
    <property type="protein sequence ID" value="SFC71377.1"/>
    <property type="molecule type" value="Genomic_DNA"/>
</dbReference>
<name>A0A1I1LDY4_9RHOB</name>
<keyword evidence="1" id="KW-0472">Membrane</keyword>
<accession>A0A1I1LDY4</accession>
<dbReference type="AlphaFoldDB" id="A0A1I1LDY4"/>
<dbReference type="GO" id="GO:0016747">
    <property type="term" value="F:acyltransferase activity, transferring groups other than amino-acyl groups"/>
    <property type="evidence" value="ECO:0007669"/>
    <property type="project" value="InterPro"/>
</dbReference>
<feature type="transmembrane region" description="Helical" evidence="1">
    <location>
        <begin position="12"/>
        <end position="29"/>
    </location>
</feature>
<gene>
    <name evidence="3" type="ORF">SAMN04488094_10879</name>
</gene>
<dbReference type="InterPro" id="IPR002656">
    <property type="entry name" value="Acyl_transf_3_dom"/>
</dbReference>
<evidence type="ECO:0000259" key="2">
    <source>
        <dbReference type="Pfam" id="PF01757"/>
    </source>
</evidence>
<dbReference type="RefSeq" id="WP_093361277.1">
    <property type="nucleotide sequence ID" value="NZ_FOLG01000008.1"/>
</dbReference>
<organism evidence="3 4">
    <name type="scientific">Tropicimonas isoalkanivorans</name>
    <dbReference type="NCBI Taxonomy" id="441112"/>
    <lineage>
        <taxon>Bacteria</taxon>
        <taxon>Pseudomonadati</taxon>
        <taxon>Pseudomonadota</taxon>
        <taxon>Alphaproteobacteria</taxon>
        <taxon>Rhodobacterales</taxon>
        <taxon>Roseobacteraceae</taxon>
        <taxon>Tropicimonas</taxon>
    </lineage>
</organism>
<evidence type="ECO:0000313" key="3">
    <source>
        <dbReference type="EMBL" id="SFC71377.1"/>
    </source>
</evidence>
<keyword evidence="1" id="KW-1133">Transmembrane helix</keyword>
<feature type="transmembrane region" description="Helical" evidence="1">
    <location>
        <begin position="145"/>
        <end position="164"/>
    </location>
</feature>
<dbReference type="PANTHER" id="PTHR23028">
    <property type="entry name" value="ACETYLTRANSFERASE"/>
    <property type="match status" value="1"/>
</dbReference>
<evidence type="ECO:0000256" key="1">
    <source>
        <dbReference type="SAM" id="Phobius"/>
    </source>
</evidence>
<dbReference type="Pfam" id="PF01757">
    <property type="entry name" value="Acyl_transf_3"/>
    <property type="match status" value="1"/>
</dbReference>
<keyword evidence="4" id="KW-1185">Reference proteome</keyword>
<dbReference type="GO" id="GO:0016020">
    <property type="term" value="C:membrane"/>
    <property type="evidence" value="ECO:0007669"/>
    <property type="project" value="TreeGrafter"/>
</dbReference>
<feature type="transmembrane region" description="Helical" evidence="1">
    <location>
        <begin position="288"/>
        <end position="307"/>
    </location>
</feature>
<protein>
    <submittedName>
        <fullName evidence="3">Peptidoglycan/LPS O-acetylase OafA/YrhL, contains acyltransferase and SGNH-hydrolase domains</fullName>
    </submittedName>
</protein>
<sequence>MTPRTGGTEVTGWTALRGIAALWVVLFHYRDRFTPRLDSQIFTSGYLGVELFFVLSGSVLYYVYRTEFTSGRFDYSDFLIKRLARLYPVHLVTMVAAAAIIFGLPIVGFREPPPYGLGEALAVDGLMLQSFPIIGRLSLNYPSWSISAEFLAYLIFPLCLAVVLRTTLIRAALLAIILFFVCEVLATRVTGSAFDLNLALTRLTYNYSVLRVVPEFFLGVLMAAATLRYQAKLAPYATPVMIVSTIGLVASAMIGNDLLFILCVGPLVSSLLLFQGRFPAPLVWLGRISYSLYMSHVVVKMVLMGTMERVGGYSDGNMPVALMPLAVGIAIGCAAVLYYVVEKPGQRETLRRLRLLRADPVRVRR</sequence>
<dbReference type="GO" id="GO:0000271">
    <property type="term" value="P:polysaccharide biosynthetic process"/>
    <property type="evidence" value="ECO:0007669"/>
    <property type="project" value="TreeGrafter"/>
</dbReference>
<feature type="transmembrane region" description="Helical" evidence="1">
    <location>
        <begin position="84"/>
        <end position="109"/>
    </location>
</feature>
<feature type="transmembrane region" description="Helical" evidence="1">
    <location>
        <begin position="41"/>
        <end position="64"/>
    </location>
</feature>
<proteinExistence type="predicted"/>
<reference evidence="3 4" key="1">
    <citation type="submission" date="2016-10" db="EMBL/GenBank/DDBJ databases">
        <authorList>
            <person name="de Groot N.N."/>
        </authorList>
    </citation>
    <scope>NUCLEOTIDE SEQUENCE [LARGE SCALE GENOMIC DNA]</scope>
    <source>
        <strain evidence="3 4">DSM 19548</strain>
    </source>
</reference>
<dbReference type="PANTHER" id="PTHR23028:SF131">
    <property type="entry name" value="BLR2367 PROTEIN"/>
    <property type="match status" value="1"/>
</dbReference>
<evidence type="ECO:0000313" key="4">
    <source>
        <dbReference type="Proteomes" id="UP000198728"/>
    </source>
</evidence>
<keyword evidence="3" id="KW-0808">Transferase</keyword>
<keyword evidence="3" id="KW-0012">Acyltransferase</keyword>
<dbReference type="GO" id="GO:0016787">
    <property type="term" value="F:hydrolase activity"/>
    <property type="evidence" value="ECO:0007669"/>
    <property type="project" value="UniProtKB-KW"/>
</dbReference>
<feature type="transmembrane region" description="Helical" evidence="1">
    <location>
        <begin position="209"/>
        <end position="227"/>
    </location>
</feature>
<feature type="transmembrane region" description="Helical" evidence="1">
    <location>
        <begin position="234"/>
        <end position="252"/>
    </location>
</feature>
<feature type="transmembrane region" description="Helical" evidence="1">
    <location>
        <begin position="258"/>
        <end position="276"/>
    </location>
</feature>